<dbReference type="STRING" id="58919.A0A316Z2T3"/>
<evidence type="ECO:0000256" key="7">
    <source>
        <dbReference type="ARBA" id="ARBA00049119"/>
    </source>
</evidence>
<evidence type="ECO:0000256" key="3">
    <source>
        <dbReference type="ARBA" id="ARBA00022448"/>
    </source>
</evidence>
<keyword evidence="6 9" id="KW-0472">Membrane</keyword>
<keyword evidence="3 8" id="KW-0813">Transport</keyword>
<dbReference type="NCBIfam" id="TIGR00879">
    <property type="entry name" value="SP"/>
    <property type="match status" value="1"/>
</dbReference>
<dbReference type="InterPro" id="IPR003663">
    <property type="entry name" value="Sugar/inositol_transpt"/>
</dbReference>
<dbReference type="PROSITE" id="PS00217">
    <property type="entry name" value="SUGAR_TRANSPORT_2"/>
    <property type="match status" value="1"/>
</dbReference>
<evidence type="ECO:0000313" key="12">
    <source>
        <dbReference type="Proteomes" id="UP000245946"/>
    </source>
</evidence>
<feature type="domain" description="Major facilitator superfamily (MFS) profile" evidence="10">
    <location>
        <begin position="49"/>
        <end position="507"/>
    </location>
</feature>
<dbReference type="PRINTS" id="PR00171">
    <property type="entry name" value="SUGRTRNSPORT"/>
</dbReference>
<dbReference type="InterPro" id="IPR050360">
    <property type="entry name" value="MFS_Sugar_Transporters"/>
</dbReference>
<feature type="transmembrane region" description="Helical" evidence="9">
    <location>
        <begin position="66"/>
        <end position="84"/>
    </location>
</feature>
<feature type="transmembrane region" description="Helical" evidence="9">
    <location>
        <begin position="482"/>
        <end position="503"/>
    </location>
</feature>
<feature type="transmembrane region" description="Helical" evidence="9">
    <location>
        <begin position="416"/>
        <end position="434"/>
    </location>
</feature>
<feature type="transmembrane region" description="Helical" evidence="9">
    <location>
        <begin position="352"/>
        <end position="375"/>
    </location>
</feature>
<dbReference type="AlphaFoldDB" id="A0A316Z2T3"/>
<feature type="transmembrane region" description="Helical" evidence="9">
    <location>
        <begin position="35"/>
        <end position="59"/>
    </location>
</feature>
<evidence type="ECO:0000256" key="4">
    <source>
        <dbReference type="ARBA" id="ARBA00022692"/>
    </source>
</evidence>
<keyword evidence="12" id="KW-1185">Reference proteome</keyword>
<dbReference type="Pfam" id="PF00083">
    <property type="entry name" value="Sugar_tr"/>
    <property type="match status" value="1"/>
</dbReference>
<evidence type="ECO:0000256" key="9">
    <source>
        <dbReference type="SAM" id="Phobius"/>
    </source>
</evidence>
<name>A0A316Z2T3_9BASI</name>
<keyword evidence="5 9" id="KW-1133">Transmembrane helix</keyword>
<feature type="transmembrane region" description="Helical" evidence="9">
    <location>
        <begin position="319"/>
        <end position="340"/>
    </location>
</feature>
<feature type="transmembrane region" description="Helical" evidence="9">
    <location>
        <begin position="123"/>
        <end position="143"/>
    </location>
</feature>
<dbReference type="PROSITE" id="PS50850">
    <property type="entry name" value="MFS"/>
    <property type="match status" value="1"/>
</dbReference>
<dbReference type="PANTHER" id="PTHR48022">
    <property type="entry name" value="PLASTIDIC GLUCOSE TRANSPORTER 4"/>
    <property type="match status" value="1"/>
</dbReference>
<dbReference type="Proteomes" id="UP000245946">
    <property type="component" value="Unassembled WGS sequence"/>
</dbReference>
<evidence type="ECO:0000256" key="2">
    <source>
        <dbReference type="ARBA" id="ARBA00010992"/>
    </source>
</evidence>
<comment type="catalytic activity">
    <reaction evidence="7">
        <text>myo-inositol(out) + H(+)(out) = myo-inositol(in) + H(+)(in)</text>
        <dbReference type="Rhea" id="RHEA:60364"/>
        <dbReference type="ChEBI" id="CHEBI:15378"/>
        <dbReference type="ChEBI" id="CHEBI:17268"/>
    </reaction>
</comment>
<dbReference type="InterPro" id="IPR036259">
    <property type="entry name" value="MFS_trans_sf"/>
</dbReference>
<dbReference type="PANTHER" id="PTHR48022:SF14">
    <property type="entry name" value="MAJOR FACILITATOR SUPERFAMILY (MFS) PROFILE DOMAIN-CONTAINING PROTEIN-RELATED"/>
    <property type="match status" value="1"/>
</dbReference>
<evidence type="ECO:0000256" key="6">
    <source>
        <dbReference type="ARBA" id="ARBA00023136"/>
    </source>
</evidence>
<reference evidence="11 12" key="1">
    <citation type="journal article" date="2018" name="Mol. Biol. Evol.">
        <title>Broad Genomic Sampling Reveals a Smut Pathogenic Ancestry of the Fungal Clade Ustilaginomycotina.</title>
        <authorList>
            <person name="Kijpornyongpan T."/>
            <person name="Mondo S.J."/>
            <person name="Barry K."/>
            <person name="Sandor L."/>
            <person name="Lee J."/>
            <person name="Lipzen A."/>
            <person name="Pangilinan J."/>
            <person name="LaButti K."/>
            <person name="Hainaut M."/>
            <person name="Henrissat B."/>
            <person name="Grigoriev I.V."/>
            <person name="Spatafora J.W."/>
            <person name="Aime M.C."/>
        </authorList>
    </citation>
    <scope>NUCLEOTIDE SEQUENCE [LARGE SCALE GENOMIC DNA]</scope>
    <source>
        <strain evidence="11 12">MCA 4186</strain>
    </source>
</reference>
<feature type="transmembrane region" description="Helical" evidence="9">
    <location>
        <begin position="96"/>
        <end position="116"/>
    </location>
</feature>
<feature type="transmembrane region" description="Helical" evidence="9">
    <location>
        <begin position="181"/>
        <end position="200"/>
    </location>
</feature>
<dbReference type="RefSeq" id="XP_025595673.1">
    <property type="nucleotide sequence ID" value="XM_025744431.1"/>
</dbReference>
<feature type="transmembrane region" description="Helical" evidence="9">
    <location>
        <begin position="149"/>
        <end position="169"/>
    </location>
</feature>
<dbReference type="InterPro" id="IPR020846">
    <property type="entry name" value="MFS_dom"/>
</dbReference>
<accession>A0A316Z2T3</accession>
<gene>
    <name evidence="11" type="ORF">FA09DRAFT_341308</name>
</gene>
<dbReference type="InterPro" id="IPR005829">
    <property type="entry name" value="Sugar_transporter_CS"/>
</dbReference>
<dbReference type="GeneID" id="37271975"/>
<feature type="transmembrane region" description="Helical" evidence="9">
    <location>
        <begin position="382"/>
        <end position="404"/>
    </location>
</feature>
<evidence type="ECO:0000256" key="8">
    <source>
        <dbReference type="RuleBase" id="RU003346"/>
    </source>
</evidence>
<dbReference type="PROSITE" id="PS00216">
    <property type="entry name" value="SUGAR_TRANSPORT_1"/>
    <property type="match status" value="1"/>
</dbReference>
<proteinExistence type="inferred from homology"/>
<feature type="transmembrane region" description="Helical" evidence="9">
    <location>
        <begin position="220"/>
        <end position="240"/>
    </location>
</feature>
<dbReference type="SUPFAM" id="SSF103473">
    <property type="entry name" value="MFS general substrate transporter"/>
    <property type="match status" value="1"/>
</dbReference>
<organism evidence="11 12">
    <name type="scientific">Tilletiopsis washingtonensis</name>
    <dbReference type="NCBI Taxonomy" id="58919"/>
    <lineage>
        <taxon>Eukaryota</taxon>
        <taxon>Fungi</taxon>
        <taxon>Dikarya</taxon>
        <taxon>Basidiomycota</taxon>
        <taxon>Ustilaginomycotina</taxon>
        <taxon>Exobasidiomycetes</taxon>
        <taxon>Entylomatales</taxon>
        <taxon>Entylomatales incertae sedis</taxon>
        <taxon>Tilletiopsis</taxon>
    </lineage>
</organism>
<dbReference type="GO" id="GO:0016020">
    <property type="term" value="C:membrane"/>
    <property type="evidence" value="ECO:0007669"/>
    <property type="project" value="UniProtKB-SubCell"/>
</dbReference>
<comment type="subcellular location">
    <subcellularLocation>
        <location evidence="1">Membrane</location>
        <topology evidence="1">Multi-pass membrane protein</topology>
    </subcellularLocation>
</comment>
<protein>
    <submittedName>
        <fullName evidence="11">General substrate transporter</fullName>
    </submittedName>
</protein>
<dbReference type="OrthoDB" id="8120565at2759"/>
<evidence type="ECO:0000313" key="11">
    <source>
        <dbReference type="EMBL" id="PWN95394.1"/>
    </source>
</evidence>
<evidence type="ECO:0000256" key="1">
    <source>
        <dbReference type="ARBA" id="ARBA00004141"/>
    </source>
</evidence>
<dbReference type="FunFam" id="1.20.1250.20:FF:000026">
    <property type="entry name" value="MFS quinate transporter QutD"/>
    <property type="match status" value="1"/>
</dbReference>
<dbReference type="GO" id="GO:0005351">
    <property type="term" value="F:carbohydrate:proton symporter activity"/>
    <property type="evidence" value="ECO:0007669"/>
    <property type="project" value="TreeGrafter"/>
</dbReference>
<evidence type="ECO:0000256" key="5">
    <source>
        <dbReference type="ARBA" id="ARBA00022989"/>
    </source>
</evidence>
<dbReference type="Gene3D" id="1.20.1250.20">
    <property type="entry name" value="MFS general substrate transporter like domains"/>
    <property type="match status" value="1"/>
</dbReference>
<dbReference type="InterPro" id="IPR005828">
    <property type="entry name" value="MFS_sugar_transport-like"/>
</dbReference>
<feature type="transmembrane region" description="Helical" evidence="9">
    <location>
        <begin position="455"/>
        <end position="476"/>
    </location>
</feature>
<keyword evidence="4 9" id="KW-0812">Transmembrane</keyword>
<evidence type="ECO:0000259" key="10">
    <source>
        <dbReference type="PROSITE" id="PS50850"/>
    </source>
</evidence>
<dbReference type="EMBL" id="KZ819305">
    <property type="protein sequence ID" value="PWN95394.1"/>
    <property type="molecule type" value="Genomic_DNA"/>
</dbReference>
<sequence>MDSTGRRSPPPHSSAAALRALAAEPQRLRHAYGRVGLAGLAANAHVVLCAAVACLGGLLFGYDQGVVSVTLVMPQFIAVVPRIADGHPSAGFWKGFLTALLQLGACLGAVSAGYVADRFSRRGAILAGVAWFVLGSAIQTGAVNYAMLVVGRFLGGIGIGTLSMVAPLYVSEISPPSIRGVLLGLEEFCIVFGICVAYYVNHLRLAQYRQDSEWAWRFPFLLQIAPALLLLVGVYFLPYSPRWLATRGRRTEALAVLARLRNRPPHDSLVQAELIDILAEAQLHAEIREERHPGANGFMREFWSWVDCLRAGCVRRTGVGVCVMFFQQLVGINALIYYAPTLFAALGLSYDLSLIMAGVANLCQLLGVVLSFFFIDKIGRKPLLAFGSIGTTVCLLITAVLTALFASNWPAHQVDAWVAVSMLLVYMVVFGLSWGPVPWAMPAEIFPSSLRAKGVALSTLSNWFFNFTVGLITPPLVEGTSYGAFVFFCVFAFLSIFWVLWACPETAGVPLEQLDNVFKDRTGERDRARALRIQQQLIAEQLEKLGSVERLSGEAKD</sequence>
<comment type="similarity">
    <text evidence="2 8">Belongs to the major facilitator superfamily. Sugar transporter (TC 2.A.1.1) family.</text>
</comment>